<dbReference type="Gene3D" id="3.30.40.10">
    <property type="entry name" value="Zinc/RING finger domain, C3HC4 (zinc finger)"/>
    <property type="match status" value="1"/>
</dbReference>
<feature type="region of interest" description="Disordered" evidence="11">
    <location>
        <begin position="1"/>
        <end position="100"/>
    </location>
</feature>
<feature type="compositionally biased region" description="Acidic residues" evidence="11">
    <location>
        <begin position="213"/>
        <end position="222"/>
    </location>
</feature>
<dbReference type="GO" id="GO:0030915">
    <property type="term" value="C:Smc5-Smc6 complex"/>
    <property type="evidence" value="ECO:0007669"/>
    <property type="project" value="InterPro"/>
</dbReference>
<evidence type="ECO:0000259" key="12">
    <source>
        <dbReference type="PROSITE" id="PS51044"/>
    </source>
</evidence>
<comment type="subcellular location">
    <subcellularLocation>
        <location evidence="1">Nucleus</location>
    </subcellularLocation>
</comment>
<feature type="domain" description="SP-RING-type" evidence="12">
    <location>
        <begin position="217"/>
        <end position="299"/>
    </location>
</feature>
<comment type="caution">
    <text evidence="13">The sequence shown here is derived from an EMBL/GenBank/DDBJ whole genome shotgun (WGS) entry which is preliminary data.</text>
</comment>
<reference evidence="13 14" key="1">
    <citation type="journal article" date="2018" name="Evol. Lett.">
        <title>Horizontal gene cluster transfer increased hallucinogenic mushroom diversity.</title>
        <authorList>
            <person name="Reynolds H.T."/>
            <person name="Vijayakumar V."/>
            <person name="Gluck-Thaler E."/>
            <person name="Korotkin H.B."/>
            <person name="Matheny P.B."/>
            <person name="Slot J.C."/>
        </authorList>
    </citation>
    <scope>NUCLEOTIDE SEQUENCE [LARGE SCALE GENOMIC DNA]</scope>
    <source>
        <strain evidence="13 14">2631</strain>
    </source>
</reference>
<protein>
    <recommendedName>
        <fullName evidence="12">SP-RING-type domain-containing protein</fullName>
    </recommendedName>
</protein>
<dbReference type="GO" id="GO:0061665">
    <property type="term" value="F:SUMO ligase activity"/>
    <property type="evidence" value="ECO:0007669"/>
    <property type="project" value="TreeGrafter"/>
</dbReference>
<comment type="similarity">
    <text evidence="3">Belongs to the NSE2 family.</text>
</comment>
<dbReference type="PROSITE" id="PS51044">
    <property type="entry name" value="ZF_SP_RING"/>
    <property type="match status" value="1"/>
</dbReference>
<dbReference type="PANTHER" id="PTHR21330:SF1">
    <property type="entry name" value="E3 SUMO-PROTEIN LIGASE NSE2"/>
    <property type="match status" value="1"/>
</dbReference>
<dbReference type="Pfam" id="PF11789">
    <property type="entry name" value="zf-Nse"/>
    <property type="match status" value="1"/>
</dbReference>
<evidence type="ECO:0000313" key="13">
    <source>
        <dbReference type="EMBL" id="PPQ89638.1"/>
    </source>
</evidence>
<dbReference type="GO" id="GO:0005634">
    <property type="term" value="C:nucleus"/>
    <property type="evidence" value="ECO:0007669"/>
    <property type="project" value="UniProtKB-SubCell"/>
</dbReference>
<keyword evidence="14" id="KW-1185">Reference proteome</keyword>
<evidence type="ECO:0000256" key="9">
    <source>
        <dbReference type="ARBA" id="ARBA00023242"/>
    </source>
</evidence>
<dbReference type="GO" id="GO:0016925">
    <property type="term" value="P:protein sumoylation"/>
    <property type="evidence" value="ECO:0007669"/>
    <property type="project" value="UniProtKB-UniPathway"/>
</dbReference>
<keyword evidence="5" id="KW-0479">Metal-binding</keyword>
<dbReference type="AlphaFoldDB" id="A0A409XFR9"/>
<evidence type="ECO:0000256" key="10">
    <source>
        <dbReference type="PROSITE-ProRule" id="PRU00452"/>
    </source>
</evidence>
<dbReference type="GO" id="GO:0008270">
    <property type="term" value="F:zinc ion binding"/>
    <property type="evidence" value="ECO:0007669"/>
    <property type="project" value="UniProtKB-KW"/>
</dbReference>
<evidence type="ECO:0000256" key="4">
    <source>
        <dbReference type="ARBA" id="ARBA00022679"/>
    </source>
</evidence>
<proteinExistence type="inferred from homology"/>
<dbReference type="InParanoid" id="A0A409XFR9"/>
<sequence>MPVATSSRRKQNSRRQNSEDIEDVRNTQTDGNIDEVSEEDRPRITNKVIVKKEHRRRSNGKQRADPEDDDGDDEDNDEDENDDDRINVQDFPDQPLRKDDMNKLKGFATDWISMRDRISKKWEIYRDVGVAMAEAGEKDMYSSKELQKLDRDMREFIDVTAEMTAHGESLDSIYQQVVAGEEIKNSLEVYRNGVEQRKNDYAGKTTRQKYEGDDSDSDDDLEMGGVTQNYNCPITLTRLVDPYTSRVCNHSFSADSINDHFKSGPPLKKCPAAGCNKSFKLSDCQPDKQLAKKVANYVRHLAVHAEDSDAEEVID</sequence>
<feature type="compositionally biased region" description="Acidic residues" evidence="11">
    <location>
        <begin position="66"/>
        <end position="83"/>
    </location>
</feature>
<gene>
    <name evidence="13" type="ORF">CVT25_013825</name>
</gene>
<keyword evidence="9" id="KW-0539">Nucleus</keyword>
<keyword evidence="8" id="KW-0862">Zinc</keyword>
<evidence type="ECO:0000256" key="6">
    <source>
        <dbReference type="ARBA" id="ARBA00022771"/>
    </source>
</evidence>
<evidence type="ECO:0000256" key="2">
    <source>
        <dbReference type="ARBA" id="ARBA00004718"/>
    </source>
</evidence>
<dbReference type="STRING" id="93625.A0A409XFR9"/>
<dbReference type="GO" id="GO:0000724">
    <property type="term" value="P:double-strand break repair via homologous recombination"/>
    <property type="evidence" value="ECO:0007669"/>
    <property type="project" value="InterPro"/>
</dbReference>
<evidence type="ECO:0000256" key="5">
    <source>
        <dbReference type="ARBA" id="ARBA00022723"/>
    </source>
</evidence>
<keyword evidence="4" id="KW-0808">Transferase</keyword>
<dbReference type="PANTHER" id="PTHR21330">
    <property type="entry name" value="E3 SUMO-PROTEIN LIGASE NSE2"/>
    <property type="match status" value="1"/>
</dbReference>
<dbReference type="EMBL" id="NHYD01001847">
    <property type="protein sequence ID" value="PPQ89638.1"/>
    <property type="molecule type" value="Genomic_DNA"/>
</dbReference>
<dbReference type="UniPathway" id="UPA00886"/>
<accession>A0A409XFR9</accession>
<dbReference type="OrthoDB" id="26899at2759"/>
<evidence type="ECO:0000256" key="8">
    <source>
        <dbReference type="ARBA" id="ARBA00022833"/>
    </source>
</evidence>
<dbReference type="InterPro" id="IPR013083">
    <property type="entry name" value="Znf_RING/FYVE/PHD"/>
</dbReference>
<feature type="region of interest" description="Disordered" evidence="11">
    <location>
        <begin position="200"/>
        <end position="224"/>
    </location>
</feature>
<dbReference type="CDD" id="cd16651">
    <property type="entry name" value="SPL-RING_NSE2"/>
    <property type="match status" value="1"/>
</dbReference>
<evidence type="ECO:0000256" key="11">
    <source>
        <dbReference type="SAM" id="MobiDB-lite"/>
    </source>
</evidence>
<evidence type="ECO:0000256" key="3">
    <source>
        <dbReference type="ARBA" id="ARBA00008212"/>
    </source>
</evidence>
<organism evidence="13 14">
    <name type="scientific">Psilocybe cyanescens</name>
    <dbReference type="NCBI Taxonomy" id="93625"/>
    <lineage>
        <taxon>Eukaryota</taxon>
        <taxon>Fungi</taxon>
        <taxon>Dikarya</taxon>
        <taxon>Basidiomycota</taxon>
        <taxon>Agaricomycotina</taxon>
        <taxon>Agaricomycetes</taxon>
        <taxon>Agaricomycetidae</taxon>
        <taxon>Agaricales</taxon>
        <taxon>Agaricineae</taxon>
        <taxon>Strophariaceae</taxon>
        <taxon>Psilocybe</taxon>
    </lineage>
</organism>
<keyword evidence="7" id="KW-0833">Ubl conjugation pathway</keyword>
<name>A0A409XFR9_PSICY</name>
<comment type="pathway">
    <text evidence="2">Protein modification; protein sumoylation.</text>
</comment>
<evidence type="ECO:0000256" key="1">
    <source>
        <dbReference type="ARBA" id="ARBA00004123"/>
    </source>
</evidence>
<dbReference type="Proteomes" id="UP000283269">
    <property type="component" value="Unassembled WGS sequence"/>
</dbReference>
<keyword evidence="6 10" id="KW-0863">Zinc-finger</keyword>
<evidence type="ECO:0000313" key="14">
    <source>
        <dbReference type="Proteomes" id="UP000283269"/>
    </source>
</evidence>
<dbReference type="InterPro" id="IPR004181">
    <property type="entry name" value="Znf_MIZ"/>
</dbReference>
<dbReference type="InterPro" id="IPR026846">
    <property type="entry name" value="Nse2(Mms21)"/>
</dbReference>
<dbReference type="SUPFAM" id="SSF57850">
    <property type="entry name" value="RING/U-box"/>
    <property type="match status" value="1"/>
</dbReference>
<evidence type="ECO:0000256" key="7">
    <source>
        <dbReference type="ARBA" id="ARBA00022786"/>
    </source>
</evidence>